<organism evidence="1 2">
    <name type="scientific">Nitrospirillum amazonense</name>
    <dbReference type="NCBI Taxonomy" id="28077"/>
    <lineage>
        <taxon>Bacteria</taxon>
        <taxon>Pseudomonadati</taxon>
        <taxon>Pseudomonadota</taxon>
        <taxon>Alphaproteobacteria</taxon>
        <taxon>Rhodospirillales</taxon>
        <taxon>Azospirillaceae</taxon>
        <taxon>Nitrospirillum</taxon>
    </lineage>
</organism>
<gene>
    <name evidence="1" type="ORF">FBZ89_115130</name>
</gene>
<reference evidence="1 2" key="1">
    <citation type="submission" date="2019-06" db="EMBL/GenBank/DDBJ databases">
        <title>Genomic Encyclopedia of Type Strains, Phase IV (KMG-V): Genome sequencing to study the core and pangenomes of soil and plant-associated prokaryotes.</title>
        <authorList>
            <person name="Whitman W."/>
        </authorList>
    </citation>
    <scope>NUCLEOTIDE SEQUENCE [LARGE SCALE GENOMIC DNA]</scope>
    <source>
        <strain evidence="1 2">BR 11880</strain>
    </source>
</reference>
<dbReference type="Proteomes" id="UP000319859">
    <property type="component" value="Unassembled WGS sequence"/>
</dbReference>
<dbReference type="EMBL" id="VITN01000015">
    <property type="protein sequence ID" value="TWB15351.1"/>
    <property type="molecule type" value="Genomic_DNA"/>
</dbReference>
<evidence type="ECO:0000313" key="2">
    <source>
        <dbReference type="Proteomes" id="UP000319859"/>
    </source>
</evidence>
<name>A0A560F165_9PROT</name>
<comment type="caution">
    <text evidence="1">The sequence shown here is derived from an EMBL/GenBank/DDBJ whole genome shotgun (WGS) entry which is preliminary data.</text>
</comment>
<sequence length="31" mass="3375">MLFDATDLVKNARILVVDDLAANVELMEVGV</sequence>
<protein>
    <submittedName>
        <fullName evidence="1">Uncharacterized protein</fullName>
    </submittedName>
</protein>
<dbReference type="AlphaFoldDB" id="A0A560F165"/>
<proteinExistence type="predicted"/>
<accession>A0A560F165</accession>
<evidence type="ECO:0000313" key="1">
    <source>
        <dbReference type="EMBL" id="TWB15351.1"/>
    </source>
</evidence>